<comment type="caution">
    <text evidence="1">The sequence shown here is derived from an EMBL/GenBank/DDBJ whole genome shotgun (WGS) entry which is preliminary data.</text>
</comment>
<name>A0A7Z0I395_9RHOB</name>
<evidence type="ECO:0000313" key="2">
    <source>
        <dbReference type="Proteomes" id="UP000529417"/>
    </source>
</evidence>
<gene>
    <name evidence="1" type="ORF">HUK65_17170</name>
</gene>
<evidence type="ECO:0000313" key="1">
    <source>
        <dbReference type="EMBL" id="NYS26714.1"/>
    </source>
</evidence>
<dbReference type="RefSeq" id="WP_179907508.1">
    <property type="nucleotide sequence ID" value="NZ_JACBXS010000065.1"/>
</dbReference>
<sequence length="315" mass="34443">MTRIYERQTDALFLAAFERNPAFAAAFLDAIDGVPGNRVRSVASQTRHRGAGQAGTIDLEITCEDGSILLVENKIDAGYSVTRVGDPQPDRYRASVAALRASGRSAASVLLAPEVYLRGTRHAAAFDHQISYEALRPVFHGDDLALLDAAILQAVTPYDPEPNPSSAAFFAAYADFARHHFPELVIKRNPNGNGVRPTESRTIYFDVQRTLRDWTHLPRPRMSLQCRDSAAPSASVKIMLGGWAARARTMRAPDSFAETGGYIRPAGRSLGFVIDTPQLDTQMPFDAQVPAVEEGLEAARRLAAWWNRHAGQVSA</sequence>
<keyword evidence="2" id="KW-1185">Reference proteome</keyword>
<evidence type="ECO:0008006" key="3">
    <source>
        <dbReference type="Google" id="ProtNLM"/>
    </source>
</evidence>
<dbReference type="AlphaFoldDB" id="A0A7Z0I395"/>
<accession>A0A7Z0I395</accession>
<reference evidence="1 2" key="1">
    <citation type="journal article" date="2000" name="Arch. Microbiol.">
        <title>Rhodobaca bogoriensis gen. nov. and sp. nov., an alkaliphilic purple nonsulfur bacterium from African Rift Valley soda lakes.</title>
        <authorList>
            <person name="Milford A.D."/>
            <person name="Achenbach L.A."/>
            <person name="Jung D.O."/>
            <person name="Madigan M.T."/>
        </authorList>
    </citation>
    <scope>NUCLEOTIDE SEQUENCE [LARGE SCALE GENOMIC DNA]</scope>
    <source>
        <strain evidence="1 2">2376</strain>
    </source>
</reference>
<dbReference type="Proteomes" id="UP000529417">
    <property type="component" value="Unassembled WGS sequence"/>
</dbReference>
<dbReference type="EMBL" id="JACBXS010000065">
    <property type="protein sequence ID" value="NYS26714.1"/>
    <property type="molecule type" value="Genomic_DNA"/>
</dbReference>
<organism evidence="1 2">
    <name type="scientific">Rhabdonatronobacter sediminivivens</name>
    <dbReference type="NCBI Taxonomy" id="2743469"/>
    <lineage>
        <taxon>Bacteria</taxon>
        <taxon>Pseudomonadati</taxon>
        <taxon>Pseudomonadota</taxon>
        <taxon>Alphaproteobacteria</taxon>
        <taxon>Rhodobacterales</taxon>
        <taxon>Paracoccaceae</taxon>
        <taxon>Rhabdonatronobacter</taxon>
    </lineage>
</organism>
<proteinExistence type="predicted"/>
<protein>
    <recommendedName>
        <fullName evidence="3">PD-(D/E)XK nuclease superfamily protein</fullName>
    </recommendedName>
</protein>